<proteinExistence type="predicted"/>
<dbReference type="EMBL" id="VLLL01000006">
    <property type="protein sequence ID" value="TWJ11890.1"/>
    <property type="molecule type" value="Genomic_DNA"/>
</dbReference>
<comment type="caution">
    <text evidence="1">The sequence shown here is derived from an EMBL/GenBank/DDBJ whole genome shotgun (WGS) entry which is preliminary data.</text>
</comment>
<dbReference type="Proteomes" id="UP000321617">
    <property type="component" value="Unassembled WGS sequence"/>
</dbReference>
<reference evidence="1 2" key="1">
    <citation type="journal article" date="2013" name="Stand. Genomic Sci.">
        <title>Genomic Encyclopedia of Type Strains, Phase I: The one thousand microbial genomes (KMG-I) project.</title>
        <authorList>
            <person name="Kyrpides N.C."/>
            <person name="Woyke T."/>
            <person name="Eisen J.A."/>
            <person name="Garrity G."/>
            <person name="Lilburn T.G."/>
            <person name="Beck B.J."/>
            <person name="Whitman W.B."/>
            <person name="Hugenholtz P."/>
            <person name="Klenk H.P."/>
        </authorList>
    </citation>
    <scope>NUCLEOTIDE SEQUENCE [LARGE SCALE GENOMIC DNA]</scope>
    <source>
        <strain evidence="1 2">DSM 45044</strain>
    </source>
</reference>
<organism evidence="1 2">
    <name type="scientific">Stackebrandtia albiflava</name>
    <dbReference type="NCBI Taxonomy" id="406432"/>
    <lineage>
        <taxon>Bacteria</taxon>
        <taxon>Bacillati</taxon>
        <taxon>Actinomycetota</taxon>
        <taxon>Actinomycetes</taxon>
        <taxon>Glycomycetales</taxon>
        <taxon>Glycomycetaceae</taxon>
        <taxon>Stackebrandtia</taxon>
    </lineage>
</organism>
<sequence>MLSGVEVLEALCRRYAFHDVWALLPSAGLPDDELRRLRRLCLFGQRLLDLDAEDFDMADAEAGGAEYTELVRRARRCRIPQEPRERDRGALATMRPAYALLLEVMAAQHMRHDMAALVATAHMIAEYLPVLVWEPVWGHAADPLRIGRDVRRRGSRFGSRDPECDHRRPDQNAAARILTIGKAPGEGWRAYLDRQHSNVAHALGVCAAECRRPCGMVTALPEEVRTDVGTRAAVAMAFGDSALIRLRHSAPVGHGFGVPSAEEVARTWDHTRTVLARRLPAAEVALRDDGYCLPGLPGLVSVVAGAPIVPDTLLRDTADLTVRKLHAALAVGERS</sequence>
<evidence type="ECO:0000313" key="2">
    <source>
        <dbReference type="Proteomes" id="UP000321617"/>
    </source>
</evidence>
<keyword evidence="2" id="KW-1185">Reference proteome</keyword>
<protein>
    <submittedName>
        <fullName evidence="1">Uncharacterized protein</fullName>
    </submittedName>
</protein>
<accession>A0A562V1U6</accession>
<evidence type="ECO:0000313" key="1">
    <source>
        <dbReference type="EMBL" id="TWJ11890.1"/>
    </source>
</evidence>
<dbReference type="OrthoDB" id="3348663at2"/>
<gene>
    <name evidence="1" type="ORF">LX16_2628</name>
</gene>
<dbReference type="RefSeq" id="WP_147138564.1">
    <property type="nucleotide sequence ID" value="NZ_BAABIJ010000002.1"/>
</dbReference>
<name>A0A562V1U6_9ACTN</name>
<dbReference type="AlphaFoldDB" id="A0A562V1U6"/>